<dbReference type="Proteomes" id="UP000494165">
    <property type="component" value="Unassembled WGS sequence"/>
</dbReference>
<gene>
    <name evidence="1" type="ORF">CLODIP_2_CD08731</name>
</gene>
<sequence length="89" mass="9987">MTICHRKKNIKRKSNHVAQQGVCGIRISRPLRIEGNYSVPPSCASCKLWNDESPDEDKCGLNSRTSVSPMVSDGSFLWNQCCYQAQVDI</sequence>
<proteinExistence type="predicted"/>
<dbReference type="EMBL" id="CADEPI010000003">
    <property type="protein sequence ID" value="CAB3360507.1"/>
    <property type="molecule type" value="Genomic_DNA"/>
</dbReference>
<name>A0A8S1BXL1_9INSE</name>
<accession>A0A8S1BXL1</accession>
<protein>
    <submittedName>
        <fullName evidence="1">Uncharacterized protein</fullName>
    </submittedName>
</protein>
<comment type="caution">
    <text evidence="1">The sequence shown here is derived from an EMBL/GenBank/DDBJ whole genome shotgun (WGS) entry which is preliminary data.</text>
</comment>
<reference evidence="1 2" key="1">
    <citation type="submission" date="2020-04" db="EMBL/GenBank/DDBJ databases">
        <authorList>
            <person name="Alioto T."/>
            <person name="Alioto T."/>
            <person name="Gomez Garrido J."/>
        </authorList>
    </citation>
    <scope>NUCLEOTIDE SEQUENCE [LARGE SCALE GENOMIC DNA]</scope>
</reference>
<organism evidence="1 2">
    <name type="scientific">Cloeon dipterum</name>
    <dbReference type="NCBI Taxonomy" id="197152"/>
    <lineage>
        <taxon>Eukaryota</taxon>
        <taxon>Metazoa</taxon>
        <taxon>Ecdysozoa</taxon>
        <taxon>Arthropoda</taxon>
        <taxon>Hexapoda</taxon>
        <taxon>Insecta</taxon>
        <taxon>Pterygota</taxon>
        <taxon>Palaeoptera</taxon>
        <taxon>Ephemeroptera</taxon>
        <taxon>Pisciforma</taxon>
        <taxon>Baetidae</taxon>
        <taxon>Cloeon</taxon>
    </lineage>
</organism>
<evidence type="ECO:0000313" key="1">
    <source>
        <dbReference type="EMBL" id="CAB3360507.1"/>
    </source>
</evidence>
<keyword evidence="2" id="KW-1185">Reference proteome</keyword>
<dbReference type="AlphaFoldDB" id="A0A8S1BXL1"/>
<evidence type="ECO:0000313" key="2">
    <source>
        <dbReference type="Proteomes" id="UP000494165"/>
    </source>
</evidence>